<comment type="caution">
    <text evidence="1">The sequence shown here is derived from an EMBL/GenBank/DDBJ whole genome shotgun (WGS) entry which is preliminary data.</text>
</comment>
<evidence type="ECO:0000313" key="1">
    <source>
        <dbReference type="EMBL" id="MEY2343801.1"/>
    </source>
</evidence>
<name>A0ABD5LT95_PROMI</name>
<reference evidence="1" key="1">
    <citation type="submission" date="2021-05" db="EMBL/GenBank/DDBJ databases">
        <title>First report of NDM-5 and VEB-6 producing Proteus mirabilis isolated from blood of a sepsis patient in Kolkata, India.</title>
        <authorList>
            <person name="Halder G."/>
            <person name="Chaudhuri B."/>
            <person name="Dutta S."/>
        </authorList>
    </citation>
    <scope>NUCLEOTIDE SEQUENCE [LARGE SCALE GENOMIC DNA]</scope>
    <source>
        <strain evidence="1">7049</strain>
    </source>
</reference>
<dbReference type="EMBL" id="JADQCH020000001">
    <property type="protein sequence ID" value="MEY2343801.1"/>
    <property type="molecule type" value="Genomic_DNA"/>
</dbReference>
<proteinExistence type="predicted"/>
<gene>
    <name evidence="1" type="ORF">I3679_004270</name>
</gene>
<organism evidence="1">
    <name type="scientific">Proteus mirabilis</name>
    <dbReference type="NCBI Taxonomy" id="584"/>
    <lineage>
        <taxon>Bacteria</taxon>
        <taxon>Pseudomonadati</taxon>
        <taxon>Pseudomonadota</taxon>
        <taxon>Gammaproteobacteria</taxon>
        <taxon>Enterobacterales</taxon>
        <taxon>Morganellaceae</taxon>
        <taxon>Proteus</taxon>
    </lineage>
</organism>
<dbReference type="AlphaFoldDB" id="A0ABD5LT95"/>
<sequence>MFRLEKNRINCYLKKFLKIYKKIAIAWVVIIDLKQDFAPLPVMSLSILLIFIKE</sequence>
<accession>A0ABD5LT95</accession>
<protein>
    <submittedName>
        <fullName evidence="1">Uncharacterized protein</fullName>
    </submittedName>
</protein>